<reference evidence="1 2" key="1">
    <citation type="submission" date="2016-06" db="EMBL/GenBank/DDBJ databases">
        <authorList>
            <person name="Kjaerup R.B."/>
            <person name="Dalgaard T.S."/>
            <person name="Juul-Madsen H.R."/>
        </authorList>
    </citation>
    <scope>NUCLEOTIDE SEQUENCE [LARGE SCALE GENOMIC DNA]</scope>
    <source>
        <strain evidence="1 2">CECT 5080</strain>
    </source>
</reference>
<dbReference type="Proteomes" id="UP000092627">
    <property type="component" value="Unassembled WGS sequence"/>
</dbReference>
<evidence type="ECO:0008006" key="3">
    <source>
        <dbReference type="Google" id="ProtNLM"/>
    </source>
</evidence>
<evidence type="ECO:0000313" key="1">
    <source>
        <dbReference type="EMBL" id="SBS30188.1"/>
    </source>
</evidence>
<dbReference type="RefSeq" id="WP_067208984.1">
    <property type="nucleotide sequence ID" value="NZ_FLOC01000008.1"/>
</dbReference>
<protein>
    <recommendedName>
        <fullName evidence="3">DUF1853 domain-containing protein</fullName>
    </recommendedName>
</protein>
<gene>
    <name evidence="1" type="ORF">MAQ5080_01593</name>
</gene>
<name>A0A1A8TBV9_9GAMM</name>
<dbReference type="Pfam" id="PF08907">
    <property type="entry name" value="DUF1853"/>
    <property type="match status" value="1"/>
</dbReference>
<dbReference type="OrthoDB" id="378654at2"/>
<evidence type="ECO:0000313" key="2">
    <source>
        <dbReference type="Proteomes" id="UP000092627"/>
    </source>
</evidence>
<dbReference type="STRING" id="295068.MAQ5080_01593"/>
<accession>A0A1A8TBV9</accession>
<dbReference type="EMBL" id="FLOC01000008">
    <property type="protein sequence ID" value="SBS30188.1"/>
    <property type="molecule type" value="Genomic_DNA"/>
</dbReference>
<keyword evidence="2" id="KW-1185">Reference proteome</keyword>
<dbReference type="AlphaFoldDB" id="A0A1A8TBV9"/>
<proteinExistence type="predicted"/>
<dbReference type="InterPro" id="IPR015003">
    <property type="entry name" value="DUF1853"/>
</dbReference>
<sequence>MIYAGASLLADLEWLLQERESFVCDEPLSGFLRQDWRACFERLCADPTSLIAHMAAAKSHFLGTYFEQLFSFAVEHFTTLEVLAEHEQIQTNGKTLGEVDLVVRDCNGRVLQFEIALKFYLERPDLFPNHWIGPNKNDSLAKKVSHARQHQLAILHTPAGQEWLQEASLSTAVQPNLMIYGRHFYTLSEQASAFFSLAKHHSAWLRCSQLLTLQGYLCDLQEANKPNWITPATGESVTQQISATLLQTLAQRFDEDPRPVLFSCRHTDVDRQHEIFWLFVCPDNW</sequence>
<organism evidence="1 2">
    <name type="scientific">Marinomonas aquimarina</name>
    <dbReference type="NCBI Taxonomy" id="295068"/>
    <lineage>
        <taxon>Bacteria</taxon>
        <taxon>Pseudomonadati</taxon>
        <taxon>Pseudomonadota</taxon>
        <taxon>Gammaproteobacteria</taxon>
        <taxon>Oceanospirillales</taxon>
        <taxon>Oceanospirillaceae</taxon>
        <taxon>Marinomonas</taxon>
    </lineage>
</organism>